<name>A0A7S1MMH0_ALECA</name>
<evidence type="ECO:0000259" key="5">
    <source>
        <dbReference type="Pfam" id="PF00150"/>
    </source>
</evidence>
<dbReference type="AlphaFoldDB" id="A0A7S1MMH0"/>
<evidence type="ECO:0000256" key="4">
    <source>
        <dbReference type="RuleBase" id="RU361153"/>
    </source>
</evidence>
<dbReference type="PANTHER" id="PTHR34142">
    <property type="entry name" value="ENDO-BETA-1,4-GLUCANASE A"/>
    <property type="match status" value="1"/>
</dbReference>
<dbReference type="PROSITE" id="PS00659">
    <property type="entry name" value="GLYCOSYL_HYDROL_F5"/>
    <property type="match status" value="1"/>
</dbReference>
<evidence type="ECO:0000256" key="2">
    <source>
        <dbReference type="ARBA" id="ARBA00022801"/>
    </source>
</evidence>
<sequence length="239" mass="26810">MGIEHGGYLENPERERERVEAVVRAAIALGLYVIVDWHDHRAELHASEACRFFEGMAERYASVPNVIFELFNEPVDQSWTEVLRPYHQRLVEVIRERSQALIILGTRNWSQEVVEAARSPVPGSNLAYAVHFYAATHRADLRRRVETALSLGVPLFASEWGTCRCDGDGDLDLEEAAAWLALLERHGISDANWAISDKPEAASAFRPRATLAPGPEAWPLDQLTESGRFVRASLRGELP</sequence>
<evidence type="ECO:0000256" key="1">
    <source>
        <dbReference type="ARBA" id="ARBA00005641"/>
    </source>
</evidence>
<gene>
    <name evidence="6" type="ORF">ACAT0790_LOCUS23928</name>
</gene>
<dbReference type="PANTHER" id="PTHR34142:SF1">
    <property type="entry name" value="GLYCOSIDE HYDROLASE FAMILY 5 DOMAIN-CONTAINING PROTEIN"/>
    <property type="match status" value="1"/>
</dbReference>
<dbReference type="SUPFAM" id="SSF51445">
    <property type="entry name" value="(Trans)glycosidases"/>
    <property type="match status" value="1"/>
</dbReference>
<organism evidence="6">
    <name type="scientific">Alexandrium catenella</name>
    <name type="common">Red tide dinoflagellate</name>
    <name type="synonym">Gonyaulax catenella</name>
    <dbReference type="NCBI Taxonomy" id="2925"/>
    <lineage>
        <taxon>Eukaryota</taxon>
        <taxon>Sar</taxon>
        <taxon>Alveolata</taxon>
        <taxon>Dinophyceae</taxon>
        <taxon>Gonyaulacales</taxon>
        <taxon>Pyrocystaceae</taxon>
        <taxon>Alexandrium</taxon>
    </lineage>
</organism>
<proteinExistence type="inferred from homology"/>
<keyword evidence="2 4" id="KW-0378">Hydrolase</keyword>
<protein>
    <recommendedName>
        <fullName evidence="5">Glycoside hydrolase family 5 domain-containing protein</fullName>
    </recommendedName>
</protein>
<dbReference type="Pfam" id="PF00150">
    <property type="entry name" value="Cellulase"/>
    <property type="match status" value="1"/>
</dbReference>
<dbReference type="GO" id="GO:0000272">
    <property type="term" value="P:polysaccharide catabolic process"/>
    <property type="evidence" value="ECO:0007669"/>
    <property type="project" value="InterPro"/>
</dbReference>
<dbReference type="GO" id="GO:0004553">
    <property type="term" value="F:hydrolase activity, hydrolyzing O-glycosyl compounds"/>
    <property type="evidence" value="ECO:0007669"/>
    <property type="project" value="InterPro"/>
</dbReference>
<reference evidence="6" key="1">
    <citation type="submission" date="2021-01" db="EMBL/GenBank/DDBJ databases">
        <authorList>
            <person name="Corre E."/>
            <person name="Pelletier E."/>
            <person name="Niang G."/>
            <person name="Scheremetjew M."/>
            <person name="Finn R."/>
            <person name="Kale V."/>
            <person name="Holt S."/>
            <person name="Cochrane G."/>
            <person name="Meng A."/>
            <person name="Brown T."/>
            <person name="Cohen L."/>
        </authorList>
    </citation>
    <scope>NUCLEOTIDE SEQUENCE</scope>
    <source>
        <strain evidence="6">OF101</strain>
    </source>
</reference>
<dbReference type="InterPro" id="IPR001547">
    <property type="entry name" value="Glyco_hydro_5"/>
</dbReference>
<dbReference type="InterPro" id="IPR017853">
    <property type="entry name" value="GH"/>
</dbReference>
<dbReference type="EMBL" id="HBGE01039773">
    <property type="protein sequence ID" value="CAD9134795.1"/>
    <property type="molecule type" value="Transcribed_RNA"/>
</dbReference>
<accession>A0A7S1MMH0</accession>
<evidence type="ECO:0000313" key="6">
    <source>
        <dbReference type="EMBL" id="CAD9134795.1"/>
    </source>
</evidence>
<evidence type="ECO:0000256" key="3">
    <source>
        <dbReference type="ARBA" id="ARBA00023295"/>
    </source>
</evidence>
<feature type="domain" description="Glycoside hydrolase family 5" evidence="5">
    <location>
        <begin position="14"/>
        <end position="198"/>
    </location>
</feature>
<comment type="similarity">
    <text evidence="1 4">Belongs to the glycosyl hydrolase 5 (cellulase A) family.</text>
</comment>
<dbReference type="InterPro" id="IPR018087">
    <property type="entry name" value="Glyco_hydro_5_CS"/>
</dbReference>
<dbReference type="Gene3D" id="3.20.20.80">
    <property type="entry name" value="Glycosidases"/>
    <property type="match status" value="1"/>
</dbReference>
<keyword evidence="3 4" id="KW-0326">Glycosidase</keyword>